<gene>
    <name evidence="2" type="ORF">SCHCODRAFT_110313</name>
</gene>
<feature type="domain" description="F-box" evidence="1">
    <location>
        <begin position="9"/>
        <end position="46"/>
    </location>
</feature>
<dbReference type="EMBL" id="GL377308">
    <property type="protein sequence ID" value="EFI95091.1"/>
    <property type="molecule type" value="Genomic_DNA"/>
</dbReference>
<keyword evidence="3" id="KW-1185">Reference proteome</keyword>
<evidence type="ECO:0000313" key="3">
    <source>
        <dbReference type="Proteomes" id="UP000007431"/>
    </source>
</evidence>
<proteinExistence type="predicted"/>
<accession>D8Q8M5</accession>
<dbReference type="InterPro" id="IPR001810">
    <property type="entry name" value="F-box_dom"/>
</dbReference>
<dbReference type="Pfam" id="PF12937">
    <property type="entry name" value="F-box-like"/>
    <property type="match status" value="1"/>
</dbReference>
<dbReference type="Proteomes" id="UP000007431">
    <property type="component" value="Unassembled WGS sequence"/>
</dbReference>
<dbReference type="InterPro" id="IPR032675">
    <property type="entry name" value="LRR_dom_sf"/>
</dbReference>
<evidence type="ECO:0000313" key="2">
    <source>
        <dbReference type="EMBL" id="EFI95091.1"/>
    </source>
</evidence>
<dbReference type="InParanoid" id="D8Q8M5"/>
<evidence type="ECO:0000259" key="1">
    <source>
        <dbReference type="Pfam" id="PF12937"/>
    </source>
</evidence>
<protein>
    <recommendedName>
        <fullName evidence="1">F-box domain-containing protein</fullName>
    </recommendedName>
</protein>
<dbReference type="HOGENOM" id="CLU_021164_0_0_1"/>
<reference evidence="2 3" key="1">
    <citation type="journal article" date="2010" name="Nat. Biotechnol.">
        <title>Genome sequence of the model mushroom Schizophyllum commune.</title>
        <authorList>
            <person name="Ohm R.A."/>
            <person name="de Jong J.F."/>
            <person name="Lugones L.G."/>
            <person name="Aerts A."/>
            <person name="Kothe E."/>
            <person name="Stajich J.E."/>
            <person name="de Vries R.P."/>
            <person name="Record E."/>
            <person name="Levasseur A."/>
            <person name="Baker S.E."/>
            <person name="Bartholomew K.A."/>
            <person name="Coutinho P.M."/>
            <person name="Erdmann S."/>
            <person name="Fowler T.J."/>
            <person name="Gathman A.C."/>
            <person name="Lombard V."/>
            <person name="Henrissat B."/>
            <person name="Knabe N."/>
            <person name="Kuees U."/>
            <person name="Lilly W.W."/>
            <person name="Lindquist E."/>
            <person name="Lucas S."/>
            <person name="Magnuson J.K."/>
            <person name="Piumi F."/>
            <person name="Raudaskoski M."/>
            <person name="Salamov A."/>
            <person name="Schmutz J."/>
            <person name="Schwarze F.W.M.R."/>
            <person name="vanKuyk P.A."/>
            <person name="Horton J.S."/>
            <person name="Grigoriev I.V."/>
            <person name="Woesten H.A.B."/>
        </authorList>
    </citation>
    <scope>NUCLEOTIDE SEQUENCE [LARGE SCALE GENOMIC DNA]</scope>
    <source>
        <strain evidence="3">H4-8 / FGSC 9210</strain>
    </source>
</reference>
<dbReference type="Gene3D" id="3.80.10.10">
    <property type="entry name" value="Ribonuclease Inhibitor"/>
    <property type="match status" value="1"/>
</dbReference>
<organism evidence="3">
    <name type="scientific">Schizophyllum commune (strain H4-8 / FGSC 9210)</name>
    <name type="common">Split gill fungus</name>
    <dbReference type="NCBI Taxonomy" id="578458"/>
    <lineage>
        <taxon>Eukaryota</taxon>
        <taxon>Fungi</taxon>
        <taxon>Dikarya</taxon>
        <taxon>Basidiomycota</taxon>
        <taxon>Agaricomycotina</taxon>
        <taxon>Agaricomycetes</taxon>
        <taxon>Agaricomycetidae</taxon>
        <taxon>Agaricales</taxon>
        <taxon>Schizophyllaceae</taxon>
        <taxon>Schizophyllum</taxon>
    </lineage>
</organism>
<dbReference type="VEuPathDB" id="FungiDB:SCHCODRAFT_02547974"/>
<feature type="non-terminal residue" evidence="2">
    <location>
        <position position="533"/>
    </location>
</feature>
<name>D8Q8M5_SCHCM</name>
<dbReference type="AlphaFoldDB" id="D8Q8M5"/>
<sequence>MHLALCILDIQIAIFDLLSEKRDLLSAILVCKDWQDVGETLLWKELPNLIPLLMLMPKDAWRVNRFPQSIVLPYTFVGGVFLESMQFVSYLLYFKAFTRKITEDDWSHVYRRARLVRSITFELLSHSPSLLKEVARRPPKRPLFSQIDCLNFRGTPGDLHTRPVPDGFMDVFYHTNTIVDLDCHKISPFCLPDAHRLHAVGDVWIVWVPKHGPGLSDEAACRAHAISVVDAFLACQPASLVLSFIKVPFSTTLLQRLYGCKSLCELTVAYDNAYDDAQLSAPYPTKASLPNLRSLKVREAATATCTAAAIAAACTALSELEVDFGDHGDDTHLLDLASTIHSHLDASMLQVVAISWQGWALQMAHLAPLTAAENLETLLLLGGRASQSMLADADYERLFPHWPRLQTLCVEAEDAVGRCTLATLGVLAQCCHYIERIDLPLADATAPAPQLTQIGQPLSSVEVNEAAVRLTFNLVSESDPETLATFLLGLFPRLEQVVAGRQVRDIVERHQWYQVGQRIKEMQMRQSAMDVQH</sequence>